<dbReference type="PANTHER" id="PTHR23011">
    <property type="entry name" value="CYCLIC NUCLEOTIDE-BINDING DOMAIN CONTAINING PROTEIN"/>
    <property type="match status" value="1"/>
</dbReference>
<accession>A0A383EP96</accession>
<dbReference type="PROSITE" id="PS00888">
    <property type="entry name" value="CNMP_BINDING_1"/>
    <property type="match status" value="1"/>
</dbReference>
<name>A0A383EP96_9ZZZZ</name>
<protein>
    <recommendedName>
        <fullName evidence="1">Cyclic nucleotide-binding domain-containing protein</fullName>
    </recommendedName>
</protein>
<dbReference type="InterPro" id="IPR000595">
    <property type="entry name" value="cNMP-bd_dom"/>
</dbReference>
<dbReference type="PANTHER" id="PTHR23011:SF28">
    <property type="entry name" value="CYCLIC NUCLEOTIDE-BINDING DOMAIN CONTAINING PROTEIN"/>
    <property type="match status" value="1"/>
</dbReference>
<evidence type="ECO:0000259" key="1">
    <source>
        <dbReference type="PROSITE" id="PS50042"/>
    </source>
</evidence>
<dbReference type="SMART" id="SM00100">
    <property type="entry name" value="cNMP"/>
    <property type="match status" value="1"/>
</dbReference>
<dbReference type="EMBL" id="UINC01227315">
    <property type="protein sequence ID" value="SVE58140.1"/>
    <property type="molecule type" value="Genomic_DNA"/>
</dbReference>
<dbReference type="AlphaFoldDB" id="A0A383EP96"/>
<feature type="domain" description="Cyclic nucleotide-binding" evidence="1">
    <location>
        <begin position="61"/>
        <end position="162"/>
    </location>
</feature>
<dbReference type="Pfam" id="PF00027">
    <property type="entry name" value="cNMP_binding"/>
    <property type="match status" value="1"/>
</dbReference>
<evidence type="ECO:0000313" key="2">
    <source>
        <dbReference type="EMBL" id="SVE58140.1"/>
    </source>
</evidence>
<dbReference type="SUPFAM" id="SSF51206">
    <property type="entry name" value="cAMP-binding domain-like"/>
    <property type="match status" value="1"/>
</dbReference>
<dbReference type="CDD" id="cd00038">
    <property type="entry name" value="CAP_ED"/>
    <property type="match status" value="1"/>
</dbReference>
<dbReference type="InterPro" id="IPR018490">
    <property type="entry name" value="cNMP-bd_dom_sf"/>
</dbReference>
<dbReference type="PROSITE" id="PS50042">
    <property type="entry name" value="CNMP_BINDING_3"/>
    <property type="match status" value="1"/>
</dbReference>
<sequence length="205" mass="22836">RILPGMWLYPMDTCQWAKAKELSELTEYFAGVVPSAEEPKPPERSPLIVDLPLGSLRSVELLKTMDDQQLGRFAQFMEVTKVEKFDAVVAEGDPGDAMYLVLAGSLRVRQMIGQKETVITTLKPGEFFGDISLFDDGPRSADVIANEDSVLLKITESTFEALTQKMPEVATPFLMALGRSMAGRIRADNERHKKDLLVMQATKTR</sequence>
<dbReference type="Gene3D" id="2.60.120.10">
    <property type="entry name" value="Jelly Rolls"/>
    <property type="match status" value="1"/>
</dbReference>
<organism evidence="2">
    <name type="scientific">marine metagenome</name>
    <dbReference type="NCBI Taxonomy" id="408172"/>
    <lineage>
        <taxon>unclassified sequences</taxon>
        <taxon>metagenomes</taxon>
        <taxon>ecological metagenomes</taxon>
    </lineage>
</organism>
<feature type="non-terminal residue" evidence="2">
    <location>
        <position position="1"/>
    </location>
</feature>
<reference evidence="2" key="1">
    <citation type="submission" date="2018-05" db="EMBL/GenBank/DDBJ databases">
        <authorList>
            <person name="Lanie J.A."/>
            <person name="Ng W.-L."/>
            <person name="Kazmierczak K.M."/>
            <person name="Andrzejewski T.M."/>
            <person name="Davidsen T.M."/>
            <person name="Wayne K.J."/>
            <person name="Tettelin H."/>
            <person name="Glass J.I."/>
            <person name="Rusch D."/>
            <person name="Podicherti R."/>
            <person name="Tsui H.-C.T."/>
            <person name="Winkler M.E."/>
        </authorList>
    </citation>
    <scope>NUCLEOTIDE SEQUENCE</scope>
</reference>
<dbReference type="InterPro" id="IPR018488">
    <property type="entry name" value="cNMP-bd_CS"/>
</dbReference>
<gene>
    <name evidence="2" type="ORF">METZ01_LOCUS510994</name>
</gene>
<dbReference type="InterPro" id="IPR014710">
    <property type="entry name" value="RmlC-like_jellyroll"/>
</dbReference>
<proteinExistence type="predicted"/>